<dbReference type="Pfam" id="PF14223">
    <property type="entry name" value="Retrotran_gag_2"/>
    <property type="match status" value="1"/>
</dbReference>
<evidence type="ECO:0000256" key="1">
    <source>
        <dbReference type="SAM" id="MobiDB-lite"/>
    </source>
</evidence>
<dbReference type="AlphaFoldDB" id="A0A2H9ZS06"/>
<name>A0A2H9ZS06_9ASPA</name>
<dbReference type="PANTHER" id="PTHR34676:SF8">
    <property type="entry name" value="TRANSMEMBRANE PROTEIN"/>
    <property type="match status" value="1"/>
</dbReference>
<evidence type="ECO:0000313" key="2">
    <source>
        <dbReference type="EMBL" id="PKA46076.1"/>
    </source>
</evidence>
<dbReference type="STRING" id="1088818.A0A2H9ZS06"/>
<keyword evidence="3" id="KW-1185">Reference proteome</keyword>
<proteinExistence type="predicted"/>
<dbReference type="PANTHER" id="PTHR34676">
    <property type="entry name" value="DUF4219 DOMAIN-CONTAINING PROTEIN-RELATED"/>
    <property type="match status" value="1"/>
</dbReference>
<dbReference type="EMBL" id="KZ454427">
    <property type="protein sequence ID" value="PKA46076.1"/>
    <property type="molecule type" value="Genomic_DNA"/>
</dbReference>
<feature type="region of interest" description="Disordered" evidence="1">
    <location>
        <begin position="88"/>
        <end position="129"/>
    </location>
</feature>
<gene>
    <name evidence="2" type="ORF">AXF42_Ash015367</name>
</gene>
<accession>A0A2H9ZS06</accession>
<feature type="compositionally biased region" description="Polar residues" evidence="1">
    <location>
        <begin position="111"/>
        <end position="123"/>
    </location>
</feature>
<organism evidence="2 3">
    <name type="scientific">Apostasia shenzhenica</name>
    <dbReference type="NCBI Taxonomy" id="1088818"/>
    <lineage>
        <taxon>Eukaryota</taxon>
        <taxon>Viridiplantae</taxon>
        <taxon>Streptophyta</taxon>
        <taxon>Embryophyta</taxon>
        <taxon>Tracheophyta</taxon>
        <taxon>Spermatophyta</taxon>
        <taxon>Magnoliopsida</taxon>
        <taxon>Liliopsida</taxon>
        <taxon>Asparagales</taxon>
        <taxon>Orchidaceae</taxon>
        <taxon>Apostasioideae</taxon>
        <taxon>Apostasia</taxon>
    </lineage>
</organism>
<protein>
    <recommendedName>
        <fullName evidence="4">Retrovirus-related Pol polyprotein from transposon TNT 1-94</fullName>
    </recommendedName>
</protein>
<evidence type="ECO:0000313" key="3">
    <source>
        <dbReference type="Proteomes" id="UP000236161"/>
    </source>
</evidence>
<evidence type="ECO:0008006" key="4">
    <source>
        <dbReference type="Google" id="ProtNLM"/>
    </source>
</evidence>
<sequence>MLIHDYELFEMHPNESIKDMFTRFTNITNDLISLGKIFTNEELVRKVLRCLPRDYDAKATVIVEARDLSTLELDMLLGSLTTYELEMKRKRKKNEEDESAKKKKTLALKVSTPTSSASDTNSSENDEEKLKDEIALISRRFDTLMKKKRHLFRRSQRKYIRFDRIL</sequence>
<dbReference type="OrthoDB" id="784276at2759"/>
<reference evidence="2 3" key="1">
    <citation type="journal article" date="2017" name="Nature">
        <title>The Apostasia genome and the evolution of orchids.</title>
        <authorList>
            <person name="Zhang G.Q."/>
            <person name="Liu K.W."/>
            <person name="Li Z."/>
            <person name="Lohaus R."/>
            <person name="Hsiao Y.Y."/>
            <person name="Niu S.C."/>
            <person name="Wang J.Y."/>
            <person name="Lin Y.C."/>
            <person name="Xu Q."/>
            <person name="Chen L.J."/>
            <person name="Yoshida K."/>
            <person name="Fujiwara S."/>
            <person name="Wang Z.W."/>
            <person name="Zhang Y.Q."/>
            <person name="Mitsuda N."/>
            <person name="Wang M."/>
            <person name="Liu G.H."/>
            <person name="Pecoraro L."/>
            <person name="Huang H.X."/>
            <person name="Xiao X.J."/>
            <person name="Lin M."/>
            <person name="Wu X.Y."/>
            <person name="Wu W.L."/>
            <person name="Chen Y.Y."/>
            <person name="Chang S.B."/>
            <person name="Sakamoto S."/>
            <person name="Ohme-Takagi M."/>
            <person name="Yagi M."/>
            <person name="Zeng S.J."/>
            <person name="Shen C.Y."/>
            <person name="Yeh C.M."/>
            <person name="Luo Y.B."/>
            <person name="Tsai W.C."/>
            <person name="Van de Peer Y."/>
            <person name="Liu Z.J."/>
        </authorList>
    </citation>
    <scope>NUCLEOTIDE SEQUENCE [LARGE SCALE GENOMIC DNA]</scope>
    <source>
        <strain evidence="3">cv. Shenzhen</strain>
        <tissue evidence="2">Stem</tissue>
    </source>
</reference>
<dbReference type="Proteomes" id="UP000236161">
    <property type="component" value="Unassembled WGS sequence"/>
</dbReference>